<dbReference type="PANTHER" id="PTHR23150">
    <property type="entry name" value="SULFATASE MODIFYING FACTOR 1, 2"/>
    <property type="match status" value="1"/>
</dbReference>
<accession>H1DLG7</accession>
<dbReference type="EMBL" id="ADMC01000042">
    <property type="protein sequence ID" value="EHP44942.1"/>
    <property type="molecule type" value="Genomic_DNA"/>
</dbReference>
<dbReference type="PATRIC" id="fig|742817.3.peg.3305"/>
<dbReference type="Proteomes" id="UP000004892">
    <property type="component" value="Unassembled WGS sequence"/>
</dbReference>
<proteinExistence type="predicted"/>
<sequence>MGEHTLELKKEGCARASQLISVEEGKVLPVHLTLSSGRSVTLQTDREGDILYVDGKRMGVSPQKLELSYGVHTIRAERGEQHTEKQLEVTETGGESVVTLGFGLLSQIRWSSSVTPKQKEILSRLVGNMVQVEGGRFQMGATSEQGSDAYGSEKSVHEVTLSDYYIGKYEVRQSEWEAVMGSNPSYFKGDDLPVERVSWKDCHKFIRRLNALTGLSFKLPTEAQWEYAARGGRLSKGYKYSGSNNLGEVGWYWENSGDRVLTGKWDSNKVVKNHCRTHRVGEKQPNELGLYDMSGNVWEWCEDWYGSYSVTSQRDPSGATSGSLRVDRGGCWNSGAMFCRVSNRFSGTPGIRYSDLGFRLVC</sequence>
<name>H1DLG7_9BACT</name>
<evidence type="ECO:0000313" key="2">
    <source>
        <dbReference type="EMBL" id="EHP44942.1"/>
    </source>
</evidence>
<comment type="caution">
    <text evidence="2">The sequence shown here is derived from an EMBL/GenBank/DDBJ whole genome shotgun (WGS) entry which is preliminary data.</text>
</comment>
<protein>
    <recommendedName>
        <fullName evidence="1">Sulfatase-modifying factor enzyme-like domain-containing protein</fullName>
    </recommendedName>
</protein>
<feature type="domain" description="Sulfatase-modifying factor enzyme-like" evidence="1">
    <location>
        <begin position="128"/>
        <end position="361"/>
    </location>
</feature>
<evidence type="ECO:0000259" key="1">
    <source>
        <dbReference type="Pfam" id="PF03781"/>
    </source>
</evidence>
<gene>
    <name evidence="2" type="ORF">HMPREF9449_03103</name>
</gene>
<dbReference type="Pfam" id="PF03781">
    <property type="entry name" value="FGE-sulfatase"/>
    <property type="match status" value="1"/>
</dbReference>
<dbReference type="AlphaFoldDB" id="H1DLG7"/>
<dbReference type="Gene3D" id="3.90.1580.10">
    <property type="entry name" value="paralog of FGE (formylglycine-generating enzyme)"/>
    <property type="match status" value="1"/>
</dbReference>
<keyword evidence="3" id="KW-1185">Reference proteome</keyword>
<dbReference type="HOGENOM" id="CLU_012431_2_1_10"/>
<dbReference type="InterPro" id="IPR042095">
    <property type="entry name" value="SUMF_sf"/>
</dbReference>
<organism evidence="2 3">
    <name type="scientific">Odoribacter laneus YIT 12061</name>
    <dbReference type="NCBI Taxonomy" id="742817"/>
    <lineage>
        <taxon>Bacteria</taxon>
        <taxon>Pseudomonadati</taxon>
        <taxon>Bacteroidota</taxon>
        <taxon>Bacteroidia</taxon>
        <taxon>Bacteroidales</taxon>
        <taxon>Odoribacteraceae</taxon>
        <taxon>Odoribacter</taxon>
    </lineage>
</organism>
<dbReference type="SUPFAM" id="SSF56436">
    <property type="entry name" value="C-type lectin-like"/>
    <property type="match status" value="1"/>
</dbReference>
<reference evidence="2 3" key="1">
    <citation type="submission" date="2012-01" db="EMBL/GenBank/DDBJ databases">
        <title>The Genome Sequence of Odoribacter laneus YIT 12061.</title>
        <authorList>
            <consortium name="The Broad Institute Genome Sequencing Platform"/>
            <person name="Earl A."/>
            <person name="Ward D."/>
            <person name="Feldgarden M."/>
            <person name="Gevers D."/>
            <person name="Morotomi M."/>
            <person name="Young S.K."/>
            <person name="Zeng Q."/>
            <person name="Gargeya S."/>
            <person name="Fitzgerald M."/>
            <person name="Haas B."/>
            <person name="Abouelleil A."/>
            <person name="Alvarado L."/>
            <person name="Arachchi H.M."/>
            <person name="Berlin A."/>
            <person name="Chapman S.B."/>
            <person name="Gearin G."/>
            <person name="Goldberg J."/>
            <person name="Griggs A."/>
            <person name="Gujja S."/>
            <person name="Hansen M."/>
            <person name="Heiman D."/>
            <person name="Howarth C."/>
            <person name="Larimer J."/>
            <person name="Lui A."/>
            <person name="MacDonald P.J.P."/>
            <person name="McCowen C."/>
            <person name="Montmayeur A."/>
            <person name="Murphy C."/>
            <person name="Neiman D."/>
            <person name="Pearson M."/>
            <person name="Priest M."/>
            <person name="Roberts A."/>
            <person name="Saif S."/>
            <person name="Shea T."/>
            <person name="Sisk P."/>
            <person name="Stolte C."/>
            <person name="Sykes S."/>
            <person name="Wortman J."/>
            <person name="Nusbaum C."/>
            <person name="Birren B."/>
        </authorList>
    </citation>
    <scope>NUCLEOTIDE SEQUENCE [LARGE SCALE GENOMIC DNA]</scope>
    <source>
        <strain evidence="2 3">YIT 12061</strain>
    </source>
</reference>
<evidence type="ECO:0000313" key="3">
    <source>
        <dbReference type="Proteomes" id="UP000004892"/>
    </source>
</evidence>
<dbReference type="eggNOG" id="COG1262">
    <property type="taxonomic scope" value="Bacteria"/>
</dbReference>
<dbReference type="GO" id="GO:0120147">
    <property type="term" value="F:formylglycine-generating oxidase activity"/>
    <property type="evidence" value="ECO:0007669"/>
    <property type="project" value="TreeGrafter"/>
</dbReference>
<dbReference type="InterPro" id="IPR016187">
    <property type="entry name" value="CTDL_fold"/>
</dbReference>
<dbReference type="InterPro" id="IPR005532">
    <property type="entry name" value="SUMF_dom"/>
</dbReference>
<dbReference type="InterPro" id="IPR051043">
    <property type="entry name" value="Sulfatase_Mod_Factor_Kinase"/>
</dbReference>
<dbReference type="PANTHER" id="PTHR23150:SF19">
    <property type="entry name" value="FORMYLGLYCINE-GENERATING ENZYME"/>
    <property type="match status" value="1"/>
</dbReference>